<proteinExistence type="predicted"/>
<dbReference type="Proteomes" id="UP000269271">
    <property type="component" value="Unassembled WGS sequence"/>
</dbReference>
<name>A0A3N8QQM3_9BURK</name>
<dbReference type="AlphaFoldDB" id="A0A3N8QQM3"/>
<gene>
    <name evidence="1" type="ORF">DF037_20780</name>
</gene>
<accession>A0A3N8QQM3</accession>
<comment type="caution">
    <text evidence="1">The sequence shown here is derived from an EMBL/GenBank/DDBJ whole genome shotgun (WGS) entry which is preliminary data.</text>
</comment>
<dbReference type="RefSeq" id="WP_124618593.1">
    <property type="nucleotide sequence ID" value="NZ_QTQX01000013.1"/>
</dbReference>
<protein>
    <submittedName>
        <fullName evidence="1">Uncharacterized protein</fullName>
    </submittedName>
</protein>
<evidence type="ECO:0000313" key="1">
    <source>
        <dbReference type="EMBL" id="RQT26127.1"/>
    </source>
</evidence>
<evidence type="ECO:0000313" key="2">
    <source>
        <dbReference type="Proteomes" id="UP000269271"/>
    </source>
</evidence>
<organism evidence="1 2">
    <name type="scientific">Burkholderia contaminans</name>
    <dbReference type="NCBI Taxonomy" id="488447"/>
    <lineage>
        <taxon>Bacteria</taxon>
        <taxon>Pseudomonadati</taxon>
        <taxon>Pseudomonadota</taxon>
        <taxon>Betaproteobacteria</taxon>
        <taxon>Burkholderiales</taxon>
        <taxon>Burkholderiaceae</taxon>
        <taxon>Burkholderia</taxon>
        <taxon>Burkholderia cepacia complex</taxon>
    </lineage>
</organism>
<dbReference type="EMBL" id="QTQX01000013">
    <property type="protein sequence ID" value="RQT26127.1"/>
    <property type="molecule type" value="Genomic_DNA"/>
</dbReference>
<reference evidence="1 2" key="1">
    <citation type="submission" date="2018-08" db="EMBL/GenBank/DDBJ databases">
        <title>Comparative analysis of Burkholderia isolates from Puerto Rico.</title>
        <authorList>
            <person name="Hall C."/>
            <person name="Sahl J."/>
            <person name="Wagner D."/>
        </authorList>
    </citation>
    <scope>NUCLEOTIDE SEQUENCE [LARGE SCALE GENOMIC DNA]</scope>
    <source>
        <strain evidence="1 2">Bp9001</strain>
    </source>
</reference>
<sequence length="102" mass="11194">MDNYRRQLELKKLDRRALGGRQDFVQEIDAGTHSDIARVVVRIKGDKEDYAPGIELAKRIVALPKLIGALRSISDALEEGSASIFDAMTAAREALTAAGIER</sequence>